<gene>
    <name evidence="9" type="primary">mpl</name>
    <name evidence="13" type="ORF">JCM19239_5653</name>
</gene>
<dbReference type="InterPro" id="IPR036615">
    <property type="entry name" value="Mur_ligase_C_dom_sf"/>
</dbReference>
<keyword evidence="9" id="KW-0460">Magnesium</keyword>
<evidence type="ECO:0000313" key="13">
    <source>
        <dbReference type="EMBL" id="GAL27453.1"/>
    </source>
</evidence>
<dbReference type="Pfam" id="PF01225">
    <property type="entry name" value="Mur_ligase"/>
    <property type="match status" value="1"/>
</dbReference>
<dbReference type="Pfam" id="PF08245">
    <property type="entry name" value="Mur_ligase_M"/>
    <property type="match status" value="1"/>
</dbReference>
<keyword evidence="5 9" id="KW-0133">Cell shape</keyword>
<dbReference type="Gene3D" id="3.40.1190.10">
    <property type="entry name" value="Mur-like, catalytic domain"/>
    <property type="match status" value="1"/>
</dbReference>
<dbReference type="Gene3D" id="3.90.190.20">
    <property type="entry name" value="Mur ligase, C-terminal domain"/>
    <property type="match status" value="1"/>
</dbReference>
<evidence type="ECO:0000256" key="2">
    <source>
        <dbReference type="ARBA" id="ARBA00022618"/>
    </source>
</evidence>
<comment type="similarity">
    <text evidence="9">Belongs to the MurCDEF family. Mpl subfamily.</text>
</comment>
<dbReference type="SUPFAM" id="SSF51984">
    <property type="entry name" value="MurCD N-terminal domain"/>
    <property type="match status" value="1"/>
</dbReference>
<keyword evidence="4 9" id="KW-0067">ATP-binding</keyword>
<dbReference type="HAMAP" id="MF_02020">
    <property type="entry name" value="Mpl"/>
    <property type="match status" value="1"/>
</dbReference>
<keyword evidence="3 9" id="KW-0547">Nucleotide-binding</keyword>
<evidence type="ECO:0000256" key="3">
    <source>
        <dbReference type="ARBA" id="ARBA00022741"/>
    </source>
</evidence>
<protein>
    <recommendedName>
        <fullName evidence="9">UDP-N-acetylmuramate--L-alanyl-gamma-D-glutamyl-meso-2,6-diaminoheptandioate ligase</fullName>
        <ecNumber evidence="9">6.3.2.45</ecNumber>
    </recommendedName>
    <alternativeName>
        <fullName evidence="9">Murein peptide ligase</fullName>
    </alternativeName>
    <alternativeName>
        <fullName evidence="9">UDP-N-acetylmuramate:L-alanyl-gamma-D-glutamyl-meso-diaminopimelate ligase</fullName>
    </alternativeName>
</protein>
<evidence type="ECO:0000259" key="10">
    <source>
        <dbReference type="Pfam" id="PF01225"/>
    </source>
</evidence>
<keyword evidence="14" id="KW-1185">Reference proteome</keyword>
<dbReference type="Proteomes" id="UP000029223">
    <property type="component" value="Unassembled WGS sequence"/>
</dbReference>
<evidence type="ECO:0000256" key="1">
    <source>
        <dbReference type="ARBA" id="ARBA00022598"/>
    </source>
</evidence>
<feature type="domain" description="Mur ligase C-terminal" evidence="11">
    <location>
        <begin position="313"/>
        <end position="435"/>
    </location>
</feature>
<evidence type="ECO:0000256" key="6">
    <source>
        <dbReference type="ARBA" id="ARBA00022984"/>
    </source>
</evidence>
<accession>A0ABQ0JFG0</accession>
<dbReference type="InterPro" id="IPR036565">
    <property type="entry name" value="Mur-like_cat_sf"/>
</dbReference>
<feature type="binding site" evidence="9">
    <location>
        <begin position="110"/>
        <end position="116"/>
    </location>
    <ligand>
        <name>ATP</name>
        <dbReference type="ChEBI" id="CHEBI:30616"/>
    </ligand>
</feature>
<keyword evidence="6 9" id="KW-0573">Peptidoglycan synthesis</keyword>
<feature type="domain" description="Mur ligase N-terminal catalytic" evidence="10">
    <location>
        <begin position="2"/>
        <end position="101"/>
    </location>
</feature>
<evidence type="ECO:0000256" key="4">
    <source>
        <dbReference type="ARBA" id="ARBA00022840"/>
    </source>
</evidence>
<keyword evidence="8 9" id="KW-0961">Cell wall biogenesis/degradation</keyword>
<dbReference type="EC" id="6.3.2.45" evidence="9"/>
<keyword evidence="1 9" id="KW-0436">Ligase</keyword>
<comment type="catalytic activity">
    <reaction evidence="9">
        <text>UDP-N-acetyl-alpha-D-muramate + L-alanyl-gamma-D-glutamyl-meso-2,6-diaminopimelate + ATP = UDP-N-acetyl-alpha-D-muramoyl-L-alanyl-gamma-D-glutamyl-meso-2,6-diaminopimelate + ADP + phosphate + H(+)</text>
        <dbReference type="Rhea" id="RHEA:29563"/>
        <dbReference type="ChEBI" id="CHEBI:15378"/>
        <dbReference type="ChEBI" id="CHEBI:30616"/>
        <dbReference type="ChEBI" id="CHEBI:43474"/>
        <dbReference type="ChEBI" id="CHEBI:61401"/>
        <dbReference type="ChEBI" id="CHEBI:70757"/>
        <dbReference type="ChEBI" id="CHEBI:83905"/>
        <dbReference type="ChEBI" id="CHEBI:456216"/>
        <dbReference type="EC" id="6.3.2.45"/>
    </reaction>
</comment>
<dbReference type="Pfam" id="PF02875">
    <property type="entry name" value="Mur_ligase_C"/>
    <property type="match status" value="1"/>
</dbReference>
<dbReference type="NCBIfam" id="TIGR01081">
    <property type="entry name" value="mpl"/>
    <property type="match status" value="1"/>
</dbReference>
<evidence type="ECO:0000259" key="12">
    <source>
        <dbReference type="Pfam" id="PF08245"/>
    </source>
</evidence>
<evidence type="ECO:0000313" key="14">
    <source>
        <dbReference type="Proteomes" id="UP000029223"/>
    </source>
</evidence>
<proteinExistence type="inferred from homology"/>
<dbReference type="GO" id="GO:0016874">
    <property type="term" value="F:ligase activity"/>
    <property type="evidence" value="ECO:0007669"/>
    <property type="project" value="UniProtKB-KW"/>
</dbReference>
<evidence type="ECO:0000256" key="9">
    <source>
        <dbReference type="HAMAP-Rule" id="MF_02020"/>
    </source>
</evidence>
<dbReference type="EMBL" id="BBMS01000029">
    <property type="protein sequence ID" value="GAL27453.1"/>
    <property type="molecule type" value="Genomic_DNA"/>
</dbReference>
<dbReference type="SUPFAM" id="SSF53623">
    <property type="entry name" value="MurD-like peptide ligases, catalytic domain"/>
    <property type="match status" value="1"/>
</dbReference>
<comment type="function">
    <text evidence="9">Reutilizes the intact tripeptide L-alanyl-gamma-D-glutamyl-meso-diaminopimelate by linking it to UDP-N-acetylmuramate.</text>
</comment>
<comment type="pathway">
    <text evidence="9">Cell wall biogenesis; peptidoglycan recycling.</text>
</comment>
<feature type="domain" description="Mur ligase central" evidence="12">
    <location>
        <begin position="108"/>
        <end position="289"/>
    </location>
</feature>
<dbReference type="PANTHER" id="PTHR43445:SF5">
    <property type="entry name" value="UDP-N-ACETYLMURAMATE--L-ALANYL-GAMMA-D-GLUTAMYL-MESO-2,6-DIAMINOHEPTANDIOATE LIGASE"/>
    <property type="match status" value="1"/>
</dbReference>
<dbReference type="InterPro" id="IPR000713">
    <property type="entry name" value="Mur_ligase_N"/>
</dbReference>
<dbReference type="InterPro" id="IPR005757">
    <property type="entry name" value="Mpl"/>
</dbReference>
<comment type="caution">
    <text evidence="13">The sequence shown here is derived from an EMBL/GenBank/DDBJ whole genome shotgun (WGS) entry which is preliminary data.</text>
</comment>
<dbReference type="InterPro" id="IPR050061">
    <property type="entry name" value="MurCDEF_pg_biosynth"/>
</dbReference>
<evidence type="ECO:0000256" key="7">
    <source>
        <dbReference type="ARBA" id="ARBA00023306"/>
    </source>
</evidence>
<name>A0ABQ0JFG0_9VIBR</name>
<dbReference type="InterPro" id="IPR004101">
    <property type="entry name" value="Mur_ligase_C"/>
</dbReference>
<dbReference type="Gene3D" id="3.40.50.720">
    <property type="entry name" value="NAD(P)-binding Rossmann-like Domain"/>
    <property type="match status" value="1"/>
</dbReference>
<evidence type="ECO:0000259" key="11">
    <source>
        <dbReference type="Pfam" id="PF02875"/>
    </source>
</evidence>
<sequence>MHIHILGICGTFMGGAAVLAQQLGHRVTGSDVNVYPPMSTLLESEGIEIIEGFDPSQLNPAPDLVVIGNAMSRGNPCVEYVLNHNLRYTSGPQWLQEFLLHDRWVLAVSGTHGKTTTSSMLSWILEDCGYQPGFLVGGVLGNFGQSARLGESMFFVVEADEYDSAFFDKRSKFVHYHPRTLIMNNLEFDHADIFDDLEAIKRQFHHLVRTVPGNGRIMAPKADKALVDVLGRGCWSEVEHTGLDADWHANKLNIDGSHFEVYLHGEKVGEVNWDLVGDHNVDNALMAIAGARHVGVTPDLACEALGKFINTKRRLELKGEVNQVTVYDDFAHHPTAIELTLDGLRNKVGDKRIFAVLEPRSATMKRGVHKETLAQSLTKADQVFLFQPDNIEWSVQDIADACTQPARVSDDIDSLVAMIAEQAQAGDQILVMSNGGFGGIHQKLLEALA</sequence>
<keyword evidence="7 9" id="KW-0131">Cell cycle</keyword>
<keyword evidence="2 9" id="KW-0132">Cell division</keyword>
<dbReference type="SUPFAM" id="SSF53244">
    <property type="entry name" value="MurD-like peptide ligases, peptide-binding domain"/>
    <property type="match status" value="1"/>
</dbReference>
<comment type="cofactor">
    <cofactor evidence="9">
        <name>Mg(2+)</name>
        <dbReference type="ChEBI" id="CHEBI:18420"/>
    </cofactor>
</comment>
<organism evidence="13 14">
    <name type="scientific">Vibrio variabilis</name>
    <dbReference type="NCBI Taxonomy" id="990271"/>
    <lineage>
        <taxon>Bacteria</taxon>
        <taxon>Pseudomonadati</taxon>
        <taxon>Pseudomonadota</taxon>
        <taxon>Gammaproteobacteria</taxon>
        <taxon>Vibrionales</taxon>
        <taxon>Vibrionaceae</taxon>
        <taxon>Vibrio</taxon>
    </lineage>
</organism>
<evidence type="ECO:0000256" key="5">
    <source>
        <dbReference type="ARBA" id="ARBA00022960"/>
    </source>
</evidence>
<dbReference type="PANTHER" id="PTHR43445">
    <property type="entry name" value="UDP-N-ACETYLMURAMATE--L-ALANINE LIGASE-RELATED"/>
    <property type="match status" value="1"/>
</dbReference>
<evidence type="ECO:0000256" key="8">
    <source>
        <dbReference type="ARBA" id="ARBA00023316"/>
    </source>
</evidence>
<dbReference type="InterPro" id="IPR013221">
    <property type="entry name" value="Mur_ligase_cen"/>
</dbReference>
<reference evidence="14" key="1">
    <citation type="submission" date="2014-09" db="EMBL/GenBank/DDBJ databases">
        <title>Vibrio variabilis JCM 19239. (C206) whole genome shotgun sequence.</title>
        <authorList>
            <person name="Sawabe T."/>
            <person name="Meirelles P."/>
            <person name="Nakanishi M."/>
            <person name="Sayaka M."/>
            <person name="Hattori M."/>
            <person name="Ohkuma M."/>
        </authorList>
    </citation>
    <scope>NUCLEOTIDE SEQUENCE [LARGE SCALE GENOMIC DNA]</scope>
    <source>
        <strain evidence="14">JCM 19239</strain>
    </source>
</reference>